<evidence type="ECO:0000313" key="2">
    <source>
        <dbReference type="Proteomes" id="UP000695007"/>
    </source>
</evidence>
<keyword evidence="1" id="KW-1133">Transmembrane helix</keyword>
<dbReference type="InterPro" id="IPR042127">
    <property type="entry name" value="TMEM45"/>
</dbReference>
<protein>
    <submittedName>
        <fullName evidence="3">Transmembrane protein 45B-like</fullName>
    </submittedName>
</protein>
<organism evidence="2 3">
    <name type="scientific">Ceratosolen solmsi marchali</name>
    <dbReference type="NCBI Taxonomy" id="326594"/>
    <lineage>
        <taxon>Eukaryota</taxon>
        <taxon>Metazoa</taxon>
        <taxon>Ecdysozoa</taxon>
        <taxon>Arthropoda</taxon>
        <taxon>Hexapoda</taxon>
        <taxon>Insecta</taxon>
        <taxon>Pterygota</taxon>
        <taxon>Neoptera</taxon>
        <taxon>Endopterygota</taxon>
        <taxon>Hymenoptera</taxon>
        <taxon>Apocrita</taxon>
        <taxon>Proctotrupomorpha</taxon>
        <taxon>Chalcidoidea</taxon>
        <taxon>Agaonidae</taxon>
        <taxon>Agaoninae</taxon>
        <taxon>Ceratosolen</taxon>
    </lineage>
</organism>
<sequence>MAGGENQLPYLLTGCIFYAFGIKWCCEYAKLWYVNPKSRQHRDNPKLGAMLRFRKTCLKMLHSHPIEGSLKLIATAIGLAGTLTGGLPNSGIVSPKVVHATIYLFFAFSGLVDVLHFYFPHNISNGLSKMALAQSFFIEGFLFVWASVSESPVVNMILAATVWLTSIAVTLELVWPEVKLLRGATTLLHGGWIAHMVRVFRNEPLTLEKIALAFSWHIAGASTVTLLVVAITRSCLPREPPPPPEVPIYDYCNELEIRST</sequence>
<reference evidence="3" key="1">
    <citation type="submission" date="2025-08" db="UniProtKB">
        <authorList>
            <consortium name="RefSeq"/>
        </authorList>
    </citation>
    <scope>IDENTIFICATION</scope>
</reference>
<gene>
    <name evidence="3" type="primary">LOC105367793</name>
</gene>
<proteinExistence type="predicted"/>
<accession>A0AAJ6YUW7</accession>
<feature type="transmembrane region" description="Helical" evidence="1">
    <location>
        <begin position="210"/>
        <end position="231"/>
    </location>
</feature>
<keyword evidence="1" id="KW-0472">Membrane</keyword>
<name>A0AAJ6YUW7_9HYME</name>
<feature type="transmembrane region" description="Helical" evidence="1">
    <location>
        <begin position="100"/>
        <end position="119"/>
    </location>
</feature>
<feature type="transmembrane region" description="Helical" evidence="1">
    <location>
        <begin position="154"/>
        <end position="175"/>
    </location>
</feature>
<dbReference type="PANTHER" id="PTHR16007:SF15">
    <property type="entry name" value="TRANSMEMBRANE PROTEIN 45B"/>
    <property type="match status" value="1"/>
</dbReference>
<keyword evidence="2" id="KW-1185">Reference proteome</keyword>
<feature type="transmembrane region" description="Helical" evidence="1">
    <location>
        <begin position="131"/>
        <end position="148"/>
    </location>
</feature>
<evidence type="ECO:0000256" key="1">
    <source>
        <dbReference type="SAM" id="Phobius"/>
    </source>
</evidence>
<dbReference type="Proteomes" id="UP000695007">
    <property type="component" value="Unplaced"/>
</dbReference>
<dbReference type="RefSeq" id="XP_011504884.1">
    <property type="nucleotide sequence ID" value="XM_011506582.1"/>
</dbReference>
<dbReference type="PANTHER" id="PTHR16007">
    <property type="entry name" value="EPIDIDYMAL MEMBRANE PROTEIN E9-RELATED"/>
    <property type="match status" value="1"/>
</dbReference>
<keyword evidence="1" id="KW-0812">Transmembrane</keyword>
<feature type="transmembrane region" description="Helical" evidence="1">
    <location>
        <begin position="69"/>
        <end position="88"/>
    </location>
</feature>
<dbReference type="AlphaFoldDB" id="A0AAJ6YUW7"/>
<dbReference type="KEGG" id="csol:105367793"/>
<evidence type="ECO:0000313" key="3">
    <source>
        <dbReference type="RefSeq" id="XP_011504884.1"/>
    </source>
</evidence>
<dbReference type="GeneID" id="105367793"/>